<dbReference type="AlphaFoldDB" id="A0A9P5HD67"/>
<feature type="signal peptide" evidence="1">
    <location>
        <begin position="1"/>
        <end position="19"/>
    </location>
</feature>
<accession>A0A9P5HD67</accession>
<proteinExistence type="predicted"/>
<dbReference type="OrthoDB" id="3563678at2759"/>
<gene>
    <name evidence="2" type="ORF">G7Z17_g6442</name>
</gene>
<evidence type="ECO:0000256" key="1">
    <source>
        <dbReference type="SAM" id="SignalP"/>
    </source>
</evidence>
<evidence type="ECO:0000313" key="3">
    <source>
        <dbReference type="Proteomes" id="UP000722485"/>
    </source>
</evidence>
<dbReference type="Proteomes" id="UP000722485">
    <property type="component" value="Unassembled WGS sequence"/>
</dbReference>
<organism evidence="2 3">
    <name type="scientific">Cylindrodendrum hubeiense</name>
    <dbReference type="NCBI Taxonomy" id="595255"/>
    <lineage>
        <taxon>Eukaryota</taxon>
        <taxon>Fungi</taxon>
        <taxon>Dikarya</taxon>
        <taxon>Ascomycota</taxon>
        <taxon>Pezizomycotina</taxon>
        <taxon>Sordariomycetes</taxon>
        <taxon>Hypocreomycetidae</taxon>
        <taxon>Hypocreales</taxon>
        <taxon>Nectriaceae</taxon>
        <taxon>Cylindrodendrum</taxon>
    </lineage>
</organism>
<reference evidence="2" key="1">
    <citation type="submission" date="2020-03" db="EMBL/GenBank/DDBJ databases">
        <title>Draft Genome Sequence of Cylindrodendrum hubeiense.</title>
        <authorList>
            <person name="Buettner E."/>
            <person name="Kellner H."/>
        </authorList>
    </citation>
    <scope>NUCLEOTIDE SEQUENCE</scope>
    <source>
        <strain evidence="2">IHI 201604</strain>
    </source>
</reference>
<evidence type="ECO:0000313" key="2">
    <source>
        <dbReference type="EMBL" id="KAF7549365.1"/>
    </source>
</evidence>
<sequence>MKLSTIFLLPVGFIPTVAGNEFFARRAGRCGLKDVCLKGVTNGDAVDPPLTSRLDDCKALYTVTVSPYAVTTTSYVGELVVRIPTGMPTGRQVPNRIVGRAEGLPTATTISPTIVPPYATYCPTAAAYYSACSRAGVTPFTTTLETPTSTVTVNTDDCYMRRMVKRGGESLGYEFEEGWDGYNMPGIKLF</sequence>
<name>A0A9P5HD67_9HYPO</name>
<dbReference type="EMBL" id="JAANBB010000124">
    <property type="protein sequence ID" value="KAF7549365.1"/>
    <property type="molecule type" value="Genomic_DNA"/>
</dbReference>
<keyword evidence="3" id="KW-1185">Reference proteome</keyword>
<comment type="caution">
    <text evidence="2">The sequence shown here is derived from an EMBL/GenBank/DDBJ whole genome shotgun (WGS) entry which is preliminary data.</text>
</comment>
<feature type="chain" id="PRO_5040252147" evidence="1">
    <location>
        <begin position="20"/>
        <end position="190"/>
    </location>
</feature>
<keyword evidence="1" id="KW-0732">Signal</keyword>
<protein>
    <submittedName>
        <fullName evidence="2">Uncharacterized protein</fullName>
    </submittedName>
</protein>